<dbReference type="Proteomes" id="UP000287651">
    <property type="component" value="Unassembled WGS sequence"/>
</dbReference>
<dbReference type="GO" id="GO:0016320">
    <property type="term" value="P:endoplasmic reticulum membrane fusion"/>
    <property type="evidence" value="ECO:0007669"/>
    <property type="project" value="TreeGrafter"/>
</dbReference>
<dbReference type="PANTHER" id="PTHR45923">
    <property type="entry name" value="PROTEIN SEY1"/>
    <property type="match status" value="1"/>
</dbReference>
<name>A0A426ZQE9_ENSVE</name>
<keyword evidence="2" id="KW-0812">Transmembrane</keyword>
<comment type="caution">
    <text evidence="4">The sequence shown here is derived from an EMBL/GenBank/DDBJ whole genome shotgun (WGS) entry which is preliminary data.</text>
</comment>
<evidence type="ECO:0000313" key="4">
    <source>
        <dbReference type="EMBL" id="RRT66243.1"/>
    </source>
</evidence>
<feature type="compositionally biased region" description="Low complexity" evidence="1">
    <location>
        <begin position="404"/>
        <end position="418"/>
    </location>
</feature>
<keyword evidence="2" id="KW-0472">Membrane</keyword>
<feature type="region of interest" description="Disordered" evidence="1">
    <location>
        <begin position="358"/>
        <end position="418"/>
    </location>
</feature>
<gene>
    <name evidence="4" type="ORF">B296_00006579</name>
</gene>
<dbReference type="InterPro" id="IPR008803">
    <property type="entry name" value="RHD3/Sey1"/>
</dbReference>
<feature type="compositionally biased region" description="Low complexity" evidence="1">
    <location>
        <begin position="360"/>
        <end position="373"/>
    </location>
</feature>
<keyword evidence="2" id="KW-1133">Transmembrane helix</keyword>
<feature type="transmembrane region" description="Helical" evidence="2">
    <location>
        <begin position="299"/>
        <end position="316"/>
    </location>
</feature>
<proteinExistence type="predicted"/>
<evidence type="ECO:0000259" key="3">
    <source>
        <dbReference type="Pfam" id="PF20428"/>
    </source>
</evidence>
<dbReference type="EMBL" id="AMZH03005503">
    <property type="protein sequence ID" value="RRT66243.1"/>
    <property type="molecule type" value="Genomic_DNA"/>
</dbReference>
<dbReference type="GO" id="GO:0003924">
    <property type="term" value="F:GTPase activity"/>
    <property type="evidence" value="ECO:0007669"/>
    <property type="project" value="TreeGrafter"/>
</dbReference>
<dbReference type="InterPro" id="IPR046758">
    <property type="entry name" value="Sey1/RHD3-like_3HB"/>
</dbReference>
<evidence type="ECO:0000256" key="1">
    <source>
        <dbReference type="SAM" id="MobiDB-lite"/>
    </source>
</evidence>
<dbReference type="PANTHER" id="PTHR45923:SF20">
    <property type="entry name" value="PROTEIN ROOT HAIR DEFECTIVE 3 HOMOLOG 2"/>
    <property type="match status" value="1"/>
</dbReference>
<sequence length="418" mass="47066">MKNISLSLTYYLCVYVAIKHADWNASKIREKLCHDTEAHAASVRGVKLSELKSSYEKKITEALVQPVESLFDSAAQDIWASIRKLYRHETENAISRYSSSLTGFELDQSTFDKMMADLKNYARGVVVRKIREEAGKVLIHMKDRFSTVFSHDKYSMPRVWTGKEDVRKITEEARAVALKLLAAMAAIRLDDQSDKIENILSSSLMDGPVIKNRTIEASRDPLASSTWEGVAPENTVITPVQCKSIWKQFKVETEYIVSEAISSQEAFKHRNSWLPPPWAIVTIAILGFNEFMMLLRNPLYLVILFILFILSRVVWYELNIAGEFQNGTLSGLLAISTRFLPSVLNILRRVAGEGNRHHQAAQSSQQALPSPAHTPRNQMQRRFSSSSFSSSNTKILRHSDAGPSSESVAESKSSPICH</sequence>
<dbReference type="AlphaFoldDB" id="A0A426ZQE9"/>
<dbReference type="Pfam" id="PF20428">
    <property type="entry name" value="Sey1_3HB"/>
    <property type="match status" value="1"/>
</dbReference>
<protein>
    <recommendedName>
        <fullName evidence="3">Sey1/RHD3-like three-helix bundle domain-containing protein</fullName>
    </recommendedName>
</protein>
<feature type="domain" description="Sey1/RHD3-like three-helix bundle" evidence="3">
    <location>
        <begin position="15"/>
        <end position="352"/>
    </location>
</feature>
<organism evidence="4 5">
    <name type="scientific">Ensete ventricosum</name>
    <name type="common">Abyssinian banana</name>
    <name type="synonym">Musa ensete</name>
    <dbReference type="NCBI Taxonomy" id="4639"/>
    <lineage>
        <taxon>Eukaryota</taxon>
        <taxon>Viridiplantae</taxon>
        <taxon>Streptophyta</taxon>
        <taxon>Embryophyta</taxon>
        <taxon>Tracheophyta</taxon>
        <taxon>Spermatophyta</taxon>
        <taxon>Magnoliopsida</taxon>
        <taxon>Liliopsida</taxon>
        <taxon>Zingiberales</taxon>
        <taxon>Musaceae</taxon>
        <taxon>Ensete</taxon>
    </lineage>
</organism>
<evidence type="ECO:0000256" key="2">
    <source>
        <dbReference type="SAM" id="Phobius"/>
    </source>
</evidence>
<accession>A0A426ZQE9</accession>
<dbReference type="GO" id="GO:0005783">
    <property type="term" value="C:endoplasmic reticulum"/>
    <property type="evidence" value="ECO:0007669"/>
    <property type="project" value="TreeGrafter"/>
</dbReference>
<evidence type="ECO:0000313" key="5">
    <source>
        <dbReference type="Proteomes" id="UP000287651"/>
    </source>
</evidence>
<reference evidence="4 5" key="1">
    <citation type="journal article" date="2014" name="Agronomy (Basel)">
        <title>A Draft Genome Sequence for Ensete ventricosum, the Drought-Tolerant Tree Against Hunger.</title>
        <authorList>
            <person name="Harrison J."/>
            <person name="Moore K.A."/>
            <person name="Paszkiewicz K."/>
            <person name="Jones T."/>
            <person name="Grant M."/>
            <person name="Ambacheew D."/>
            <person name="Muzemil S."/>
            <person name="Studholme D.J."/>
        </authorList>
    </citation>
    <scope>NUCLEOTIDE SEQUENCE [LARGE SCALE GENOMIC DNA]</scope>
</reference>